<dbReference type="InterPro" id="IPR017853">
    <property type="entry name" value="GH"/>
</dbReference>
<reference evidence="1 2" key="1">
    <citation type="submission" date="2024-06" db="EMBL/GenBank/DDBJ databases">
        <title>Genomic Encyclopedia of Type Strains, Phase IV (KMG-IV): sequencing the most valuable type-strain genomes for metagenomic binning, comparative biology and taxonomic classification.</title>
        <authorList>
            <person name="Goeker M."/>
        </authorList>
    </citation>
    <scope>NUCLEOTIDE SEQUENCE [LARGE SCALE GENOMIC DNA]</scope>
    <source>
        <strain evidence="1 2">DSM 29780</strain>
    </source>
</reference>
<dbReference type="SUPFAM" id="SSF51445">
    <property type="entry name" value="(Trans)glycosidases"/>
    <property type="match status" value="1"/>
</dbReference>
<organism evidence="1 2">
    <name type="scientific">Rhizobium aquaticum</name>
    <dbReference type="NCBI Taxonomy" id="1549636"/>
    <lineage>
        <taxon>Bacteria</taxon>
        <taxon>Pseudomonadati</taxon>
        <taxon>Pseudomonadota</taxon>
        <taxon>Alphaproteobacteria</taxon>
        <taxon>Hyphomicrobiales</taxon>
        <taxon>Rhizobiaceae</taxon>
        <taxon>Rhizobium/Agrobacterium group</taxon>
        <taxon>Rhizobium</taxon>
    </lineage>
</organism>
<dbReference type="RefSeq" id="WP_354555005.1">
    <property type="nucleotide sequence ID" value="NZ_JBEPMB010000001.1"/>
</dbReference>
<accession>A0ABV2IXN0</accession>
<proteinExistence type="predicted"/>
<evidence type="ECO:0000313" key="1">
    <source>
        <dbReference type="EMBL" id="MET3612444.1"/>
    </source>
</evidence>
<keyword evidence="2" id="KW-1185">Reference proteome</keyword>
<protein>
    <recommendedName>
        <fullName evidence="3">Asl1-like glycosyl hydrolase catalytic domain-containing protein</fullName>
    </recommendedName>
</protein>
<comment type="caution">
    <text evidence="1">The sequence shown here is derived from an EMBL/GenBank/DDBJ whole genome shotgun (WGS) entry which is preliminary data.</text>
</comment>
<dbReference type="Gene3D" id="3.20.20.80">
    <property type="entry name" value="Glycosidases"/>
    <property type="match status" value="1"/>
</dbReference>
<evidence type="ECO:0000313" key="2">
    <source>
        <dbReference type="Proteomes" id="UP001549047"/>
    </source>
</evidence>
<dbReference type="Proteomes" id="UP001549047">
    <property type="component" value="Unassembled WGS sequence"/>
</dbReference>
<dbReference type="EMBL" id="JBEPMB010000001">
    <property type="protein sequence ID" value="MET3612444.1"/>
    <property type="molecule type" value="Genomic_DNA"/>
</dbReference>
<gene>
    <name evidence="1" type="ORF">ABID16_000749</name>
</gene>
<evidence type="ECO:0008006" key="3">
    <source>
        <dbReference type="Google" id="ProtNLM"/>
    </source>
</evidence>
<sequence>MYSGNRSGENIGISPARYLQVAIDGTTVLGLEPGDLFTGADSRLTLLQTLTTTPYQLPSNYIGMHFKDQNAPTNVVFGTLRLHDCDCSWQDIDPNAQGPSGYDAGAVARLDALVSLAHSKSADIIYCFNGTPAGFAVDGNIRQRSVYELPLQNFLAWLWDRYGTKITAIEPWNEPNTPGYFAGTYSGAGNDLWLHSSRIYDWVKYFSRPWTVLTPSFTDASGAVSMNTYMQDGGNDKCDAFAFHAYQGSEFLKFDRKNTDAFLAVAASRSPGKDIWCTEVGNSNPTRRSIVEPVLYMSAKGVKRVCLYAWDHEGKIDMRISRLGAGTWNSIVAELRSGSISRVSTIGMMIGAVIGGVNVSA</sequence>
<name>A0ABV2IXN0_9HYPH</name>